<dbReference type="Gene3D" id="3.60.20.10">
    <property type="entry name" value="Glutamine Phosphoribosylpyrophosphate, subunit 1, domain 1"/>
    <property type="match status" value="1"/>
</dbReference>
<keyword evidence="2" id="KW-0732">Signal</keyword>
<dbReference type="GO" id="GO:0017000">
    <property type="term" value="P:antibiotic biosynthetic process"/>
    <property type="evidence" value="ECO:0007669"/>
    <property type="project" value="InterPro"/>
</dbReference>
<dbReference type="Pfam" id="PF01804">
    <property type="entry name" value="Penicil_amidase"/>
    <property type="match status" value="1"/>
</dbReference>
<feature type="chain" id="PRO_5003702125" evidence="2">
    <location>
        <begin position="21"/>
        <end position="182"/>
    </location>
</feature>
<dbReference type="EC" id="3.5.1.11" evidence="3"/>
<name>I6C7I7_SHIFL</name>
<evidence type="ECO:0000256" key="2">
    <source>
        <dbReference type="SAM" id="SignalP"/>
    </source>
</evidence>
<comment type="subunit">
    <text evidence="1">Heterodimer of an alpha subunit and a beta subunit processed from the same precursor.</text>
</comment>
<dbReference type="InterPro" id="IPR029055">
    <property type="entry name" value="Ntn_hydrolases_N"/>
</dbReference>
<dbReference type="PANTHER" id="PTHR34218">
    <property type="entry name" value="PEPTIDASE S45 PENICILLIN AMIDASE"/>
    <property type="match status" value="1"/>
</dbReference>
<dbReference type="PATRIC" id="fig|766150.3.peg.4897"/>
<organism evidence="3 4">
    <name type="scientific">Shigella flexneri K-315</name>
    <dbReference type="NCBI Taxonomy" id="766150"/>
    <lineage>
        <taxon>Bacteria</taxon>
        <taxon>Pseudomonadati</taxon>
        <taxon>Pseudomonadota</taxon>
        <taxon>Gammaproteobacteria</taxon>
        <taxon>Enterobacterales</taxon>
        <taxon>Enterobacteriaceae</taxon>
        <taxon>Shigella</taxon>
    </lineage>
</organism>
<dbReference type="Proteomes" id="UP000005407">
    <property type="component" value="Unassembled WGS sequence"/>
</dbReference>
<protein>
    <submittedName>
        <fullName evidence="3">Penicillin G acylase domain protein</fullName>
        <ecNumber evidence="3">3.5.1.11</ecNumber>
    </submittedName>
</protein>
<gene>
    <name evidence="3" type="ORF">SFK315_5080</name>
</gene>
<dbReference type="GO" id="GO:0008953">
    <property type="term" value="F:penicillin amidase activity"/>
    <property type="evidence" value="ECO:0007669"/>
    <property type="project" value="UniProtKB-EC"/>
</dbReference>
<dbReference type="EMBL" id="AKMY01000077">
    <property type="protein sequence ID" value="EIQ15479.1"/>
    <property type="molecule type" value="Genomic_DNA"/>
</dbReference>
<reference evidence="3 4" key="1">
    <citation type="submission" date="2012-03" db="EMBL/GenBank/DDBJ databases">
        <authorList>
            <person name="Rasko D."/>
            <person name="Redman J."/>
            <person name="Daugherty S.C."/>
            <person name="Tallon L."/>
            <person name="Sadzewicz L."/>
            <person name="Jones K."/>
            <person name="Santana-Cruz I."/>
            <person name="Liu X."/>
        </authorList>
    </citation>
    <scope>NUCLEOTIDE SEQUENCE [LARGE SCALE GENOMIC DNA]</scope>
    <source>
        <strain evidence="3 4">K-315</strain>
    </source>
</reference>
<evidence type="ECO:0000256" key="1">
    <source>
        <dbReference type="ARBA" id="ARBA00038735"/>
    </source>
</evidence>
<dbReference type="SUPFAM" id="SSF56235">
    <property type="entry name" value="N-terminal nucleophile aminohydrolases (Ntn hydrolases)"/>
    <property type="match status" value="1"/>
</dbReference>
<comment type="caution">
    <text evidence="3">The sequence shown here is derived from an EMBL/GenBank/DDBJ whole genome shotgun (WGS) entry which is preliminary data.</text>
</comment>
<sequence>MPCFTAMRAEIALMSGSAFAVTHHAFSSGAGRTSDGNGSHASTLKSPSYTKSVSWQHYRREETITVKNGQAETFTVWRTVHGNILQTDQTTQTAYAKSRAWDGKEVASLLAWTHQMKAKNWQEWTQQAAKQALIINWYYADVNGNIGYVHTGAYPDRQSGHDPRLPVPGTGKWDWKGLLSFG</sequence>
<feature type="signal peptide" evidence="2">
    <location>
        <begin position="1"/>
        <end position="20"/>
    </location>
</feature>
<dbReference type="PANTHER" id="PTHR34218:SF4">
    <property type="entry name" value="ACYL-HOMOSERINE LACTONE ACYLASE QUIP"/>
    <property type="match status" value="1"/>
</dbReference>
<proteinExistence type="predicted"/>
<evidence type="ECO:0000313" key="4">
    <source>
        <dbReference type="Proteomes" id="UP000005407"/>
    </source>
</evidence>
<dbReference type="AlphaFoldDB" id="I6C7I7"/>
<keyword evidence="3" id="KW-0378">Hydrolase</keyword>
<accession>I6C7I7</accession>
<evidence type="ECO:0000313" key="3">
    <source>
        <dbReference type="EMBL" id="EIQ15479.1"/>
    </source>
</evidence>
<dbReference type="InterPro" id="IPR002692">
    <property type="entry name" value="S45"/>
</dbReference>